<feature type="domain" description="25S rRNA (uridine-N(3))-methyltransferase BMT5-like" evidence="3">
    <location>
        <begin position="8"/>
        <end position="160"/>
    </location>
</feature>
<dbReference type="InterPro" id="IPR029063">
    <property type="entry name" value="SAM-dependent_MTases_sf"/>
</dbReference>
<evidence type="ECO:0000313" key="4">
    <source>
        <dbReference type="EMBL" id="KAK1745636.1"/>
    </source>
</evidence>
<proteinExistence type="predicted"/>
<dbReference type="CDD" id="cd00165">
    <property type="entry name" value="S4"/>
    <property type="match status" value="1"/>
</dbReference>
<protein>
    <submittedName>
        <fullName evidence="4">DUF2431 domain-containing protein</fullName>
    </submittedName>
</protein>
<dbReference type="EMBL" id="JATAAI010000005">
    <property type="protein sequence ID" value="KAK1745636.1"/>
    <property type="molecule type" value="Genomic_DNA"/>
</dbReference>
<evidence type="ECO:0000256" key="2">
    <source>
        <dbReference type="SAM" id="MobiDB-lite"/>
    </source>
</evidence>
<dbReference type="GO" id="GO:0003723">
    <property type="term" value="F:RNA binding"/>
    <property type="evidence" value="ECO:0007669"/>
    <property type="project" value="UniProtKB-KW"/>
</dbReference>
<name>A0AAD8YI53_9STRA</name>
<feature type="non-terminal residue" evidence="4">
    <location>
        <position position="1"/>
    </location>
</feature>
<dbReference type="InterPro" id="IPR019446">
    <property type="entry name" value="BMT5-like"/>
</dbReference>
<dbReference type="Gene3D" id="3.40.50.150">
    <property type="entry name" value="Vaccinia Virus protein VP39"/>
    <property type="match status" value="1"/>
</dbReference>
<keyword evidence="1" id="KW-0694">RNA-binding</keyword>
<reference evidence="4" key="1">
    <citation type="submission" date="2023-06" db="EMBL/GenBank/DDBJ databases">
        <title>Survivors Of The Sea: Transcriptome response of Skeletonema marinoi to long-term dormancy.</title>
        <authorList>
            <person name="Pinder M.I.M."/>
            <person name="Kourtchenko O."/>
            <person name="Robertson E.K."/>
            <person name="Larsson T."/>
            <person name="Maumus F."/>
            <person name="Osuna-Cruz C.M."/>
            <person name="Vancaester E."/>
            <person name="Stenow R."/>
            <person name="Vandepoele K."/>
            <person name="Ploug H."/>
            <person name="Bruchert V."/>
            <person name="Godhe A."/>
            <person name="Topel M."/>
        </authorList>
    </citation>
    <scope>NUCLEOTIDE SEQUENCE</scope>
    <source>
        <strain evidence="4">R05AC</strain>
    </source>
</reference>
<evidence type="ECO:0000259" key="3">
    <source>
        <dbReference type="Pfam" id="PF10354"/>
    </source>
</evidence>
<accession>A0AAD8YI53</accession>
<dbReference type="PANTHER" id="PTHR11538">
    <property type="entry name" value="PHENYLALANYL-TRNA SYNTHETASE"/>
    <property type="match status" value="1"/>
</dbReference>
<dbReference type="GO" id="GO:0005737">
    <property type="term" value="C:cytoplasm"/>
    <property type="evidence" value="ECO:0007669"/>
    <property type="project" value="TreeGrafter"/>
</dbReference>
<evidence type="ECO:0000256" key="1">
    <source>
        <dbReference type="PROSITE-ProRule" id="PRU00182"/>
    </source>
</evidence>
<gene>
    <name evidence="4" type="ORF">QTG54_003560</name>
</gene>
<comment type="caution">
    <text evidence="4">The sequence shown here is derived from an EMBL/GenBank/DDBJ whole genome shotgun (WGS) entry which is preliminary data.</text>
</comment>
<feature type="compositionally biased region" description="Polar residues" evidence="2">
    <location>
        <begin position="305"/>
        <end position="314"/>
    </location>
</feature>
<dbReference type="PROSITE" id="PS50889">
    <property type="entry name" value="S4"/>
    <property type="match status" value="1"/>
</dbReference>
<feature type="region of interest" description="Disordered" evidence="2">
    <location>
        <begin position="287"/>
        <end position="318"/>
    </location>
</feature>
<dbReference type="GO" id="GO:0070042">
    <property type="term" value="F:rRNA (uridine-N3-)-methyltransferase activity"/>
    <property type="evidence" value="ECO:0007669"/>
    <property type="project" value="InterPro"/>
</dbReference>
<organism evidence="4 5">
    <name type="scientific">Skeletonema marinoi</name>
    <dbReference type="NCBI Taxonomy" id="267567"/>
    <lineage>
        <taxon>Eukaryota</taxon>
        <taxon>Sar</taxon>
        <taxon>Stramenopiles</taxon>
        <taxon>Ochrophyta</taxon>
        <taxon>Bacillariophyta</taxon>
        <taxon>Coscinodiscophyceae</taxon>
        <taxon>Thalassiosirophycidae</taxon>
        <taxon>Thalassiosirales</taxon>
        <taxon>Skeletonemataceae</taxon>
        <taxon>Skeletonema</taxon>
        <taxon>Skeletonema marinoi-dohrnii complex</taxon>
    </lineage>
</organism>
<evidence type="ECO:0000313" key="5">
    <source>
        <dbReference type="Proteomes" id="UP001224775"/>
    </source>
</evidence>
<dbReference type="AlphaFoldDB" id="A0AAD8YI53"/>
<sequence>ENPPLRLLTVGDGDISFSLSLKRAYPAISVTASTLVESPTELCKLYNNAAENSAEFVTSNCWKEQIIYKVDATNLKETIHDKKYDMILFNHPHLGDSSLLKSESLAAQRHHSLLAHYFHSAQDILSGPQGRIHVCLSGNQPKTWNVMEAATNCGLKCVSQESTSCPISKWLFPLNGDDCQNYHLAEAKSHYKPPRKFRNGKLGSKHFLARYGYRHRRTEGDLFQGDAKEMNVQESVNFVFAVDEKTTCKLPVEMDGNTNTCNICRMQFDSNEQLRAHLRTPALPDVSYKSCREGNPTTEDRNEKCSSLPTSAPSVSAKPTIVPTTESIAINNATILVEATVEKKYDSKRLKNICRQADFPLSEHIKSKSQCETAIKNGRVFVNRLVAFDTGRVLRENDIVTLVKEGQIQAAGGSSEQVANASVIKFVHEIASTQTPGLSVVIANKPVGVRCVGSFASSTLEMKTQKHYECSRGAEKLFCRPLTKLDTGCAGLCALAISPEPLEQQPDLESLNICYNFTVLVHGQVPETWKDGVYAKVPTKGVRQWKRQKTEDSGADDHDSSITLSTTAIDLDNAIFINSLDVLSISGAEQQDEQCISTLTVSSCHDEGRMANVIPYILRKLGYPVVCDRFAKREYSRLPRKMKNVLKQKICIGLYSLDIEFERVKQTVATEVHKRTQCEFWRNALEQVEQSTSCSLEV</sequence>
<keyword evidence="5" id="KW-1185">Reference proteome</keyword>
<dbReference type="Pfam" id="PF10354">
    <property type="entry name" value="BMT5-like"/>
    <property type="match status" value="1"/>
</dbReference>
<dbReference type="Proteomes" id="UP001224775">
    <property type="component" value="Unassembled WGS sequence"/>
</dbReference>
<dbReference type="GO" id="GO:0070475">
    <property type="term" value="P:rRNA base methylation"/>
    <property type="evidence" value="ECO:0007669"/>
    <property type="project" value="InterPro"/>
</dbReference>
<dbReference type="PANTHER" id="PTHR11538:SF26">
    <property type="entry name" value="FERREDOXIN-FOLD ANTICODON-BINDING DOMAIN-CONTAINING PROTEIN 1"/>
    <property type="match status" value="1"/>
</dbReference>